<dbReference type="PANTHER" id="PTHR43775:SF37">
    <property type="entry name" value="SI:DKEY-61P9.11"/>
    <property type="match status" value="1"/>
</dbReference>
<dbReference type="PANTHER" id="PTHR43775">
    <property type="entry name" value="FATTY ACID SYNTHASE"/>
    <property type="match status" value="1"/>
</dbReference>
<protein>
    <submittedName>
        <fullName evidence="6">Modular polyketide synthase</fullName>
        <ecNumber evidence="6">2.3.1.-</ecNumber>
    </submittedName>
</protein>
<dbReference type="KEGG" id="cbd:CBUD_1932a"/>
<dbReference type="RefSeq" id="WP_011997328.1">
    <property type="nucleotide sequence ID" value="NC_009727.1"/>
</dbReference>
<dbReference type="EMBL" id="CP000733">
    <property type="protein sequence ID" value="ACI23216.1"/>
    <property type="molecule type" value="Genomic_DNA"/>
</dbReference>
<evidence type="ECO:0000259" key="5">
    <source>
        <dbReference type="PROSITE" id="PS52004"/>
    </source>
</evidence>
<reference evidence="6 7" key="1">
    <citation type="journal article" date="2009" name="Infect. Immun.">
        <title>Comparative genomics reveal extensive transposon-mediated genomic plasticity and diversity among potential effector proteins within the genus Coxiella.</title>
        <authorList>
            <person name="Beare P.A."/>
            <person name="Unsworth N."/>
            <person name="Andoh M."/>
            <person name="Voth D.E."/>
            <person name="Omsland A."/>
            <person name="Gilk S.D."/>
            <person name="Williams K.P."/>
            <person name="Sobral B.W."/>
            <person name="Kupko J.J.III."/>
            <person name="Porcella S.F."/>
            <person name="Samuel J.E."/>
            <person name="Heinzen R.A."/>
        </authorList>
    </citation>
    <scope>NUCLEOTIDE SEQUENCE [LARGE SCALE GENOMIC DNA]</scope>
    <source>
        <strain evidence="6 7">Dugway 5J108-111</strain>
    </source>
</reference>
<dbReference type="GO" id="GO:0004312">
    <property type="term" value="F:fatty acid synthase activity"/>
    <property type="evidence" value="ECO:0007669"/>
    <property type="project" value="TreeGrafter"/>
</dbReference>
<dbReference type="GO" id="GO:0006633">
    <property type="term" value="P:fatty acid biosynthetic process"/>
    <property type="evidence" value="ECO:0007669"/>
    <property type="project" value="TreeGrafter"/>
</dbReference>
<comment type="similarity">
    <text evidence="3">Belongs to the thiolase-like superfamily. Beta-ketoacyl-ACP synthases family.</text>
</comment>
<dbReference type="Pfam" id="PF00109">
    <property type="entry name" value="ketoacyl-synt"/>
    <property type="match status" value="1"/>
</dbReference>
<name>B5XHJ6_COXBN</name>
<dbReference type="InterPro" id="IPR014030">
    <property type="entry name" value="Ketoacyl_synth_N"/>
</dbReference>
<dbReference type="EC" id="2.3.1.-" evidence="6"/>
<dbReference type="SMART" id="SM00825">
    <property type="entry name" value="PKS_KS"/>
    <property type="match status" value="1"/>
</dbReference>
<dbReference type="GO" id="GO:0071770">
    <property type="term" value="P:DIM/DIP cell wall layer assembly"/>
    <property type="evidence" value="ECO:0007669"/>
    <property type="project" value="TreeGrafter"/>
</dbReference>
<evidence type="ECO:0000313" key="6">
    <source>
        <dbReference type="EMBL" id="ACI23216.1"/>
    </source>
</evidence>
<dbReference type="PROSITE" id="PS52004">
    <property type="entry name" value="KS3_2"/>
    <property type="match status" value="1"/>
</dbReference>
<evidence type="ECO:0000256" key="1">
    <source>
        <dbReference type="ARBA" id="ARBA00022450"/>
    </source>
</evidence>
<gene>
    <name evidence="6" type="ORF">CBUD_1932a</name>
</gene>
<proteinExistence type="inferred from homology"/>
<sequence>MDGWRIDMRLFNAKLFYRLKNLLFHSNHSISADPIAIIGMAGRYPDVKNLEDFWQKLKIGWDGITEIPASRWDWHEYYLPGSAGKNLPNKSCSKWGGFLTDVDKFDALFFNISPKEAKKISPEERLMLEVVWALLENSGYTPEKLKKQTNGSVGVFVGSTWNDYRLLCGILGKSAEYGLASIGLIPNRISYFFDLHGPSVGVDTLCSSSLTVLHLACESLRRGECRYAIVGGVNLILHPSKYLLLNAAGFLSPSGHCKSFSADGDGFVPAEGIGAVMLKPLKQAQADGDNILAIIRGTAVNHGGKANRYTVLKLFSGIRKNKADKNNKAAEKTRHTGPQAGPTVPNPVSQAEVIQQALKNANLTPEQINYIEAHGTGTELGDPVEMAGLCKAFEKRIATTKCPIGAVKSNVGHMEAASGIVSLIKVILQSQHKQLVPSIHAKKLNPLIDFTHTPFYIQQELSDWSPTKDELRRAGISSFGVGGSNGHVIIEQAPEKEISSPPEKPYYLLTFSAKLQESLQQRMNDFHNYLVQQSSLVSLANIAYTLNATRVHFPENRAAIIVSSTEEIIHTLNKIKSNEKPENYLLQVIKK</sequence>
<dbReference type="GO" id="GO:0005886">
    <property type="term" value="C:plasma membrane"/>
    <property type="evidence" value="ECO:0007669"/>
    <property type="project" value="TreeGrafter"/>
</dbReference>
<dbReference type="Pfam" id="PF16197">
    <property type="entry name" value="KAsynt_C_assoc"/>
    <property type="match status" value="1"/>
</dbReference>
<dbReference type="SUPFAM" id="SSF53901">
    <property type="entry name" value="Thiolase-like"/>
    <property type="match status" value="1"/>
</dbReference>
<feature type="domain" description="Ketosynthase family 3 (KS3)" evidence="5">
    <location>
        <begin position="32"/>
        <end position="492"/>
    </location>
</feature>
<dbReference type="Proteomes" id="UP000008555">
    <property type="component" value="Chromosome"/>
</dbReference>
<dbReference type="InterPro" id="IPR032821">
    <property type="entry name" value="PKS_assoc"/>
</dbReference>
<evidence type="ECO:0000256" key="2">
    <source>
        <dbReference type="ARBA" id="ARBA00022553"/>
    </source>
</evidence>
<dbReference type="AlphaFoldDB" id="B5XHJ6"/>
<accession>B5XHJ6</accession>
<dbReference type="Gene3D" id="3.40.47.10">
    <property type="match status" value="1"/>
</dbReference>
<keyword evidence="6" id="KW-0012">Acyltransferase</keyword>
<dbReference type="InterPro" id="IPR014031">
    <property type="entry name" value="Ketoacyl_synth_C"/>
</dbReference>
<feature type="region of interest" description="Disordered" evidence="4">
    <location>
        <begin position="323"/>
        <end position="346"/>
    </location>
</feature>
<dbReference type="Pfam" id="PF02801">
    <property type="entry name" value="Ketoacyl-synt_C"/>
    <property type="match status" value="1"/>
</dbReference>
<dbReference type="InterPro" id="IPR016039">
    <property type="entry name" value="Thiolase-like"/>
</dbReference>
<evidence type="ECO:0000256" key="4">
    <source>
        <dbReference type="SAM" id="MobiDB-lite"/>
    </source>
</evidence>
<organism evidence="6 7">
    <name type="scientific">Coxiella burnetii (strain Dugway 5J108-111)</name>
    <dbReference type="NCBI Taxonomy" id="434922"/>
    <lineage>
        <taxon>Bacteria</taxon>
        <taxon>Pseudomonadati</taxon>
        <taxon>Pseudomonadota</taxon>
        <taxon>Gammaproteobacteria</taxon>
        <taxon>Legionellales</taxon>
        <taxon>Coxiellaceae</taxon>
        <taxon>Coxiella</taxon>
    </lineage>
</organism>
<dbReference type="InterPro" id="IPR020841">
    <property type="entry name" value="PKS_Beta-ketoAc_synthase_dom"/>
</dbReference>
<keyword evidence="2" id="KW-0597">Phosphoprotein</keyword>
<dbReference type="HOGENOM" id="CLU_000022_16_2_6"/>
<dbReference type="GO" id="GO:0005737">
    <property type="term" value="C:cytoplasm"/>
    <property type="evidence" value="ECO:0007669"/>
    <property type="project" value="TreeGrafter"/>
</dbReference>
<keyword evidence="1" id="KW-0596">Phosphopantetheine</keyword>
<keyword evidence="3 6" id="KW-0808">Transferase</keyword>
<evidence type="ECO:0000313" key="7">
    <source>
        <dbReference type="Proteomes" id="UP000008555"/>
    </source>
</evidence>
<dbReference type="InterPro" id="IPR050091">
    <property type="entry name" value="PKS_NRPS_Biosynth_Enz"/>
</dbReference>
<evidence type="ECO:0000256" key="3">
    <source>
        <dbReference type="RuleBase" id="RU003694"/>
    </source>
</evidence>
<feature type="compositionally biased region" description="Basic and acidic residues" evidence="4">
    <location>
        <begin position="323"/>
        <end position="334"/>
    </location>
</feature>
<dbReference type="CDD" id="cd00833">
    <property type="entry name" value="PKS"/>
    <property type="match status" value="1"/>
</dbReference>